<evidence type="ECO:0000313" key="6">
    <source>
        <dbReference type="Proteomes" id="UP000050320"/>
    </source>
</evidence>
<reference evidence="4 7" key="1">
    <citation type="submission" date="2015-09" db="EMBL/GenBank/DDBJ databases">
        <title>Draft genome sequence of Acidiplasma aeolicum DSM 18409.</title>
        <authorList>
            <person name="Hemp J."/>
        </authorList>
    </citation>
    <scope>NUCLEOTIDE SEQUENCE [LARGE SCALE GENOMIC DNA]</scope>
    <source>
        <strain evidence="4 7">V</strain>
    </source>
</reference>
<dbReference type="InterPro" id="IPR003798">
    <property type="entry name" value="DNA_recombination_RmuC"/>
</dbReference>
<dbReference type="Proteomes" id="UP000050515">
    <property type="component" value="Unassembled WGS sequence"/>
</dbReference>
<dbReference type="EMBL" id="LKBG01000001">
    <property type="protein sequence ID" value="KQB36714.1"/>
    <property type="molecule type" value="Genomic_DNA"/>
</dbReference>
<evidence type="ECO:0008006" key="8">
    <source>
        <dbReference type="Google" id="ProtNLM"/>
    </source>
</evidence>
<comment type="caution">
    <text evidence="5">The sequence shown here is derived from an EMBL/GenBank/DDBJ whole genome shotgun (WGS) entry which is preliminary data.</text>
</comment>
<evidence type="ECO:0000256" key="1">
    <source>
        <dbReference type="ARBA" id="ARBA00023054"/>
    </source>
</evidence>
<feature type="transmembrane region" description="Helical" evidence="3">
    <location>
        <begin position="278"/>
        <end position="297"/>
    </location>
</feature>
<dbReference type="PANTHER" id="PTHR30563">
    <property type="entry name" value="DNA RECOMBINATION PROTEIN RMUC"/>
    <property type="match status" value="1"/>
</dbReference>
<dbReference type="PATRIC" id="fig|507754.4.peg.949"/>
<dbReference type="Pfam" id="PF02646">
    <property type="entry name" value="RmuC"/>
    <property type="match status" value="1"/>
</dbReference>
<keyword evidence="3" id="KW-1133">Transmembrane helix</keyword>
<protein>
    <recommendedName>
        <fullName evidence="8">DNA recombination protein RmuC</fullName>
    </recommendedName>
</protein>
<organism evidence="5 6">
    <name type="scientific">Acidiplasma aeolicum</name>
    <dbReference type="NCBI Taxonomy" id="507754"/>
    <lineage>
        <taxon>Archaea</taxon>
        <taxon>Methanobacteriati</taxon>
        <taxon>Thermoplasmatota</taxon>
        <taxon>Thermoplasmata</taxon>
        <taxon>Thermoplasmatales</taxon>
        <taxon>Ferroplasmaceae</taxon>
        <taxon>Acidiplasma</taxon>
    </lineage>
</organism>
<reference evidence="5 6" key="2">
    <citation type="submission" date="2015-09" db="EMBL/GenBank/DDBJ databases">
        <title>Heavy metals and arsenic resistance mechanisms in polyextremophilic archaea of the family Ferroplasmaceae.</title>
        <authorList>
            <person name="Bulaev A.G."/>
            <person name="Kanygina A.V."/>
        </authorList>
    </citation>
    <scope>NUCLEOTIDE SEQUENCE [LARGE SCALE GENOMIC DNA]</scope>
    <source>
        <strain evidence="5 6">VT</strain>
    </source>
</reference>
<dbReference type="Proteomes" id="UP000050320">
    <property type="component" value="Unassembled WGS sequence"/>
</dbReference>
<dbReference type="GO" id="GO:0006310">
    <property type="term" value="P:DNA recombination"/>
    <property type="evidence" value="ECO:0007669"/>
    <property type="project" value="UniProtKB-KW"/>
</dbReference>
<keyword evidence="6" id="KW-1185">Reference proteome</keyword>
<dbReference type="EMBL" id="LJCQ01000194">
    <property type="protein sequence ID" value="KPV46697.1"/>
    <property type="molecule type" value="Genomic_DNA"/>
</dbReference>
<keyword evidence="3" id="KW-0812">Transmembrane</keyword>
<accession>A0A0Q0VY72</accession>
<keyword evidence="1" id="KW-0175">Coiled coil</keyword>
<dbReference type="GeneID" id="84222201"/>
<dbReference type="PANTHER" id="PTHR30563:SF0">
    <property type="entry name" value="DNA RECOMBINATION PROTEIN RMUC"/>
    <property type="match status" value="1"/>
</dbReference>
<dbReference type="AlphaFoldDB" id="A0A0Q0VY72"/>
<feature type="transmembrane region" description="Helical" evidence="3">
    <location>
        <begin position="6"/>
        <end position="27"/>
    </location>
</feature>
<sequence length="387" mass="44616">MLNINLQWFLSGMGAGIISGILIYYVISRKTMNSMLEKLNMNFKDVINKYINDQNSNLINTGSMVFKNAIETERQENEKNLLKISSIIEPLKESLKSYNEYLESAEKSRKMELGSLNNNIENLYKKINSLETDTNKLVYALKNPSIRGKWGEITLRRIVEMAGMSPYCDFSEQTASNDSEAKPDMIIRMPNNRRVIIDSKVPMTGYFEYLENPENKDQLTRYVSAFNNHVRELSNKKYWEKFNNSVDFVIMFIPLESLLGIIMENSSSIIEDAISKKVIIATPITLISLLLTIHMGWRDVNTYNNFNSLIADVKEFYKQLDDFTGALNDLSRNINKTVESFNKASKYLNSRLEPVIEKLIKTEIPKEDKNLNIYSVENNADEVNHLN</sequence>
<name>A0A0Q0VY72_9ARCH</name>
<dbReference type="Gene3D" id="3.40.91.30">
    <property type="match status" value="1"/>
</dbReference>
<evidence type="ECO:0000256" key="3">
    <source>
        <dbReference type="SAM" id="Phobius"/>
    </source>
</evidence>
<keyword evidence="3" id="KW-0472">Membrane</keyword>
<dbReference type="RefSeq" id="WP_048101773.1">
    <property type="nucleotide sequence ID" value="NZ_JBBYJF010000003.1"/>
</dbReference>
<dbReference type="OrthoDB" id="57421at2157"/>
<evidence type="ECO:0000313" key="4">
    <source>
        <dbReference type="EMBL" id="KPV46697.1"/>
    </source>
</evidence>
<keyword evidence="2" id="KW-0233">DNA recombination</keyword>
<evidence type="ECO:0000313" key="7">
    <source>
        <dbReference type="Proteomes" id="UP000050515"/>
    </source>
</evidence>
<proteinExistence type="predicted"/>
<evidence type="ECO:0000313" key="5">
    <source>
        <dbReference type="EMBL" id="KQB36714.1"/>
    </source>
</evidence>
<evidence type="ECO:0000256" key="2">
    <source>
        <dbReference type="ARBA" id="ARBA00023172"/>
    </source>
</evidence>
<gene>
    <name evidence="5" type="ORF">AOG54_00065</name>
    <name evidence="4" type="ORF">SE19_04415</name>
</gene>